<proteinExistence type="predicted"/>
<gene>
    <name evidence="1" type="ORF">GKO46_04705</name>
    <name evidence="2" type="ORF">GKO48_04555</name>
</gene>
<dbReference type="Proteomes" id="UP001321249">
    <property type="component" value="Unassembled WGS sequence"/>
</dbReference>
<accession>A0AAJ6CU72</accession>
<organism evidence="2 3">
    <name type="scientific">Candidatus Lucifugimonas marina</name>
    <dbReference type="NCBI Taxonomy" id="3038979"/>
    <lineage>
        <taxon>Bacteria</taxon>
        <taxon>Bacillati</taxon>
        <taxon>Chloroflexota</taxon>
        <taxon>Dehalococcoidia</taxon>
        <taxon>SAR202 cluster</taxon>
        <taxon>Candidatus Lucifugimonadales</taxon>
        <taxon>Candidatus Lucifugimonadaceae</taxon>
        <taxon>Candidatus Lucifugimonas</taxon>
    </lineage>
</organism>
<evidence type="ECO:0000313" key="4">
    <source>
        <dbReference type="Proteomes" id="UP001321249"/>
    </source>
</evidence>
<evidence type="ECO:0000313" key="3">
    <source>
        <dbReference type="Proteomes" id="UP001219901"/>
    </source>
</evidence>
<protein>
    <recommendedName>
        <fullName evidence="5">Nitroreductase family deazaflavin-dependent oxidoreductase</fullName>
    </recommendedName>
</protein>
<keyword evidence="3" id="KW-1185">Reference proteome</keyword>
<evidence type="ECO:0000313" key="2">
    <source>
        <dbReference type="EMBL" id="WFG38914.1"/>
    </source>
</evidence>
<sequence>MPETKAHKLPVQLEKILSDSFYIRTTLTRKNGTKRTIETTYVWSQENGVNKIILSGYPGKRDWVASMSRNPEVTVHSVEFEPWFDVPAEARVIRDLNEKLPKIFSFIEHWALRPGFPRTKFKILLGAVKINRALKLPWWGPFIIAKRIFNGMPCVEITFTGDAVLRTDGAPPPLSEPQDGRPF</sequence>
<reference evidence="3" key="3">
    <citation type="submission" date="2023-06" db="EMBL/GenBank/DDBJ databases">
        <title>Pangenomics reveal diversification of enzyme families and niche specialization in globally abundant SAR202 bacteria.</title>
        <authorList>
            <person name="Saw J.H.W."/>
        </authorList>
    </citation>
    <scope>NUCLEOTIDE SEQUENCE [LARGE SCALE GENOMIC DNA]</scope>
    <source>
        <strain evidence="3">JH1073</strain>
    </source>
</reference>
<reference evidence="3 4" key="1">
    <citation type="submission" date="2019-11" db="EMBL/GenBank/DDBJ databases">
        <authorList>
            <person name="Cho J.-C."/>
        </authorList>
    </citation>
    <scope>NUCLEOTIDE SEQUENCE [LARGE SCALE GENOMIC DNA]</scope>
    <source>
        <strain evidence="2 3">JH1073</strain>
        <strain evidence="1 4">JH702</strain>
    </source>
</reference>
<evidence type="ECO:0000313" key="1">
    <source>
        <dbReference type="EMBL" id="MDG0866372.1"/>
    </source>
</evidence>
<dbReference type="Proteomes" id="UP001219901">
    <property type="component" value="Chromosome"/>
</dbReference>
<dbReference type="RefSeq" id="WP_342822192.1">
    <property type="nucleotide sequence ID" value="NZ_CP046146.1"/>
</dbReference>
<dbReference type="AlphaFoldDB" id="A0AAJ6CU72"/>
<dbReference type="EMBL" id="WMBE01000001">
    <property type="protein sequence ID" value="MDG0866372.1"/>
    <property type="molecule type" value="Genomic_DNA"/>
</dbReference>
<name>A0AAJ6CU72_9CHLR</name>
<evidence type="ECO:0008006" key="5">
    <source>
        <dbReference type="Google" id="ProtNLM"/>
    </source>
</evidence>
<dbReference type="EMBL" id="CP046147">
    <property type="protein sequence ID" value="WFG38914.1"/>
    <property type="molecule type" value="Genomic_DNA"/>
</dbReference>
<reference evidence="2" key="2">
    <citation type="journal article" date="2023" name="Nat. Commun.">
        <title>Cultivation of marine bacteria of the SAR202 clade.</title>
        <authorList>
            <person name="Lim Y."/>
            <person name="Seo J.H."/>
            <person name="Giovannoni S.J."/>
            <person name="Kang I."/>
            <person name="Cho J.C."/>
        </authorList>
    </citation>
    <scope>NUCLEOTIDE SEQUENCE</scope>
    <source>
        <strain evidence="2">JH1073</strain>
    </source>
</reference>